<feature type="transmembrane region" description="Helical" evidence="6">
    <location>
        <begin position="27"/>
        <end position="48"/>
    </location>
</feature>
<sequence length="433" mass="43824">MASTVSENTDDGVLTSERGLTFVQGTALYVGAVLGTGAIALPAMAARAAGPASLLAWLGLIVMSIPLAATFAALGSRYPDSGGVSTYVRRAFGAHWAGLVGWCFYLTVPPAMAAAALFGGAYVADAVDGGTTTTVLVAVALIAAVTLANVFGLRVSGRLALGLAVVLALLLLLAAGSSLPHARLDNLRPFAPHGWAAVGSAAALLVWSFSGWEAMTHLSADFRRPHRDIPRTTAAAVVIIGVLYLAVAGASILVLGAAAGDSNAPLADLLSIGIGRAGGVLGTVVALLLTLGVMNTYQASAAKLGAALGRDAALPRWLAPGSESGGVPVRSVLIVAAFAATALSAVVIFGDADPEPLVLLTTGAFVTVYVLGSAAAVRLLPHRSWGRAAAIISLIASVLLLGTTGRYLLWPALLAIGCMLYLRRSARTSRSAF</sequence>
<proteinExistence type="predicted"/>
<gene>
    <name evidence="7" type="ORF">ADL15_11780</name>
</gene>
<dbReference type="RefSeq" id="WP_067688371.1">
    <property type="nucleotide sequence ID" value="NZ_LLZH01000076.1"/>
</dbReference>
<feature type="transmembrane region" description="Helical" evidence="6">
    <location>
        <begin position="269"/>
        <end position="294"/>
    </location>
</feature>
<reference evidence="7 8" key="1">
    <citation type="submission" date="2015-10" db="EMBL/GenBank/DDBJ databases">
        <authorList>
            <person name="Gilbert D.G."/>
        </authorList>
    </citation>
    <scope>NUCLEOTIDE SEQUENCE [LARGE SCALE GENOMIC DNA]</scope>
    <source>
        <strain evidence="7 8">NRRL B-16712</strain>
    </source>
</reference>
<evidence type="ECO:0000313" key="8">
    <source>
        <dbReference type="Proteomes" id="UP000053244"/>
    </source>
</evidence>
<dbReference type="Pfam" id="PF13520">
    <property type="entry name" value="AA_permease_2"/>
    <property type="match status" value="1"/>
</dbReference>
<keyword evidence="5 6" id="KW-0472">Membrane</keyword>
<evidence type="ECO:0000256" key="4">
    <source>
        <dbReference type="ARBA" id="ARBA00022989"/>
    </source>
</evidence>
<feature type="transmembrane region" description="Helical" evidence="6">
    <location>
        <begin position="160"/>
        <end position="182"/>
    </location>
</feature>
<protein>
    <submittedName>
        <fullName evidence="7">Amino acid permease</fullName>
    </submittedName>
</protein>
<name>A0A0X3UXX2_9ACTN</name>
<evidence type="ECO:0000256" key="5">
    <source>
        <dbReference type="ARBA" id="ARBA00023136"/>
    </source>
</evidence>
<evidence type="ECO:0000256" key="3">
    <source>
        <dbReference type="ARBA" id="ARBA00022692"/>
    </source>
</evidence>
<comment type="caution">
    <text evidence="7">The sequence shown here is derived from an EMBL/GenBank/DDBJ whole genome shotgun (WGS) entry which is preliminary data.</text>
</comment>
<feature type="transmembrane region" description="Helical" evidence="6">
    <location>
        <begin position="194"/>
        <end position="212"/>
    </location>
</feature>
<feature type="transmembrane region" description="Helical" evidence="6">
    <location>
        <begin position="356"/>
        <end position="377"/>
    </location>
</feature>
<dbReference type="GO" id="GO:0022857">
    <property type="term" value="F:transmembrane transporter activity"/>
    <property type="evidence" value="ECO:0007669"/>
    <property type="project" value="InterPro"/>
</dbReference>
<evidence type="ECO:0000256" key="6">
    <source>
        <dbReference type="SAM" id="Phobius"/>
    </source>
</evidence>
<dbReference type="PANTHER" id="PTHR42770:SF13">
    <property type="entry name" value="L-METHIONINE_BRANCHED-CHAIN AMINO ACID EXPORTER YJEH"/>
    <property type="match status" value="1"/>
</dbReference>
<feature type="transmembrane region" description="Helical" evidence="6">
    <location>
        <begin position="96"/>
        <end position="123"/>
    </location>
</feature>
<keyword evidence="4 6" id="KW-1133">Transmembrane helix</keyword>
<evidence type="ECO:0000256" key="2">
    <source>
        <dbReference type="ARBA" id="ARBA00022475"/>
    </source>
</evidence>
<dbReference type="InterPro" id="IPR050367">
    <property type="entry name" value="APC_superfamily"/>
</dbReference>
<dbReference type="PIRSF" id="PIRSF006060">
    <property type="entry name" value="AA_transporter"/>
    <property type="match status" value="1"/>
</dbReference>
<feature type="transmembrane region" description="Helical" evidence="6">
    <location>
        <begin position="332"/>
        <end position="350"/>
    </location>
</feature>
<dbReference type="PANTHER" id="PTHR42770">
    <property type="entry name" value="AMINO ACID TRANSPORTER-RELATED"/>
    <property type="match status" value="1"/>
</dbReference>
<keyword evidence="2" id="KW-1003">Cell membrane</keyword>
<dbReference type="GO" id="GO:0005886">
    <property type="term" value="C:plasma membrane"/>
    <property type="evidence" value="ECO:0007669"/>
    <property type="project" value="UniProtKB-SubCell"/>
</dbReference>
<feature type="transmembrane region" description="Helical" evidence="6">
    <location>
        <begin position="384"/>
        <end position="401"/>
    </location>
</feature>
<evidence type="ECO:0000313" key="7">
    <source>
        <dbReference type="EMBL" id="KUL37359.1"/>
    </source>
</evidence>
<dbReference type="Proteomes" id="UP000053244">
    <property type="component" value="Unassembled WGS sequence"/>
</dbReference>
<feature type="transmembrane region" description="Helical" evidence="6">
    <location>
        <begin position="135"/>
        <end position="153"/>
    </location>
</feature>
<evidence type="ECO:0000256" key="1">
    <source>
        <dbReference type="ARBA" id="ARBA00004651"/>
    </source>
</evidence>
<comment type="subcellular location">
    <subcellularLocation>
        <location evidence="1">Cell membrane</location>
        <topology evidence="1">Multi-pass membrane protein</topology>
    </subcellularLocation>
</comment>
<dbReference type="Gene3D" id="1.20.1740.10">
    <property type="entry name" value="Amino acid/polyamine transporter I"/>
    <property type="match status" value="1"/>
</dbReference>
<dbReference type="AlphaFoldDB" id="A0A0X3UXX2"/>
<dbReference type="OrthoDB" id="9117841at2"/>
<keyword evidence="3 6" id="KW-0812">Transmembrane</keyword>
<feature type="transmembrane region" description="Helical" evidence="6">
    <location>
        <begin position="54"/>
        <end position="75"/>
    </location>
</feature>
<feature type="transmembrane region" description="Helical" evidence="6">
    <location>
        <begin position="233"/>
        <end position="257"/>
    </location>
</feature>
<organism evidence="7 8">
    <name type="scientific">Actinoplanes awajinensis subsp. mycoplanecinus</name>
    <dbReference type="NCBI Taxonomy" id="135947"/>
    <lineage>
        <taxon>Bacteria</taxon>
        <taxon>Bacillati</taxon>
        <taxon>Actinomycetota</taxon>
        <taxon>Actinomycetes</taxon>
        <taxon>Micromonosporales</taxon>
        <taxon>Micromonosporaceae</taxon>
        <taxon>Actinoplanes</taxon>
    </lineage>
</organism>
<accession>A0A0X3UXX2</accession>
<dbReference type="InterPro" id="IPR002293">
    <property type="entry name" value="AA/rel_permease1"/>
</dbReference>
<keyword evidence="8" id="KW-1185">Reference proteome</keyword>
<dbReference type="EMBL" id="LLZH01000076">
    <property type="protein sequence ID" value="KUL37359.1"/>
    <property type="molecule type" value="Genomic_DNA"/>
</dbReference>